<proteinExistence type="predicted"/>
<reference evidence="1" key="1">
    <citation type="journal article" date="2020" name="Stud. Mycol.">
        <title>101 Dothideomycetes genomes: a test case for predicting lifestyles and emergence of pathogens.</title>
        <authorList>
            <person name="Haridas S."/>
            <person name="Albert R."/>
            <person name="Binder M."/>
            <person name="Bloem J."/>
            <person name="Labutti K."/>
            <person name="Salamov A."/>
            <person name="Andreopoulos B."/>
            <person name="Baker S."/>
            <person name="Barry K."/>
            <person name="Bills G."/>
            <person name="Bluhm B."/>
            <person name="Cannon C."/>
            <person name="Castanera R."/>
            <person name="Culley D."/>
            <person name="Daum C."/>
            <person name="Ezra D."/>
            <person name="Gonzalez J."/>
            <person name="Henrissat B."/>
            <person name="Kuo A."/>
            <person name="Liang C."/>
            <person name="Lipzen A."/>
            <person name="Lutzoni F."/>
            <person name="Magnuson J."/>
            <person name="Mondo S."/>
            <person name="Nolan M."/>
            <person name="Ohm R."/>
            <person name="Pangilinan J."/>
            <person name="Park H.-J."/>
            <person name="Ramirez L."/>
            <person name="Alfaro M."/>
            <person name="Sun H."/>
            <person name="Tritt A."/>
            <person name="Yoshinaga Y."/>
            <person name="Zwiers L.-H."/>
            <person name="Turgeon B."/>
            <person name="Goodwin S."/>
            <person name="Spatafora J."/>
            <person name="Crous P."/>
            <person name="Grigoriev I."/>
        </authorList>
    </citation>
    <scope>NUCLEOTIDE SEQUENCE</scope>
    <source>
        <strain evidence="1">CBS 525.71</strain>
    </source>
</reference>
<keyword evidence="2" id="KW-1185">Reference proteome</keyword>
<comment type="caution">
    <text evidence="1">The sequence shown here is derived from an EMBL/GenBank/DDBJ whole genome shotgun (WGS) entry which is preliminary data.</text>
</comment>
<evidence type="ECO:0000313" key="1">
    <source>
        <dbReference type="EMBL" id="KAF2625780.1"/>
    </source>
</evidence>
<dbReference type="Proteomes" id="UP000799754">
    <property type="component" value="Unassembled WGS sequence"/>
</dbReference>
<protein>
    <submittedName>
        <fullName evidence="1">Uncharacterized protein</fullName>
    </submittedName>
</protein>
<name>A0ACB6RWI7_9PLEO</name>
<gene>
    <name evidence="1" type="ORF">BU25DRAFT_412427</name>
</gene>
<accession>A0ACB6RWI7</accession>
<dbReference type="EMBL" id="MU006724">
    <property type="protein sequence ID" value="KAF2625780.1"/>
    <property type="molecule type" value="Genomic_DNA"/>
</dbReference>
<sequence length="64" mass="7313">MSQHSHMPRSGLTLTLDIFPTGLRRYTDHAKYTACTEYTDCTKYTTCAKCCQCSPLLRSLELLH</sequence>
<evidence type="ECO:0000313" key="2">
    <source>
        <dbReference type="Proteomes" id="UP000799754"/>
    </source>
</evidence>
<organism evidence="1 2">
    <name type="scientific">Macroventuria anomochaeta</name>
    <dbReference type="NCBI Taxonomy" id="301207"/>
    <lineage>
        <taxon>Eukaryota</taxon>
        <taxon>Fungi</taxon>
        <taxon>Dikarya</taxon>
        <taxon>Ascomycota</taxon>
        <taxon>Pezizomycotina</taxon>
        <taxon>Dothideomycetes</taxon>
        <taxon>Pleosporomycetidae</taxon>
        <taxon>Pleosporales</taxon>
        <taxon>Pleosporineae</taxon>
        <taxon>Didymellaceae</taxon>
        <taxon>Macroventuria</taxon>
    </lineage>
</organism>